<dbReference type="Proteomes" id="UP000052245">
    <property type="component" value="Unassembled WGS sequence"/>
</dbReference>
<protein>
    <submittedName>
        <fullName evidence="2">Uncharacterized protein</fullName>
    </submittedName>
</protein>
<reference evidence="1 3" key="1">
    <citation type="submission" date="2015-11" db="EMBL/GenBank/DDBJ databases">
        <authorList>
            <consortium name="Pathogen Informatics"/>
        </authorList>
    </citation>
    <scope>NUCLEOTIDE SEQUENCE [LARGE SCALE GENOMIC DNA]</scope>
    <source>
        <strain evidence="1 3">007A-0283</strain>
    </source>
</reference>
<comment type="caution">
    <text evidence="2">The sequence shown here is derived from an EMBL/GenBank/DDBJ whole genome shotgun (WGS) entry which is preliminary data.</text>
</comment>
<gene>
    <name evidence="2" type="ORF">CDQ78_09295</name>
    <name evidence="1" type="ORF">ERS739223_00490</name>
</gene>
<dbReference type="RefSeq" id="WP_059425882.1">
    <property type="nucleotide sequence ID" value="NZ_FAVC01000001.1"/>
</dbReference>
<organism evidence="2 4">
    <name type="scientific">Campylobacter hyointestinalis subsp. hyointestinalis</name>
    <dbReference type="NCBI Taxonomy" id="91352"/>
    <lineage>
        <taxon>Bacteria</taxon>
        <taxon>Pseudomonadati</taxon>
        <taxon>Campylobacterota</taxon>
        <taxon>Epsilonproteobacteria</taxon>
        <taxon>Campylobacterales</taxon>
        <taxon>Campylobacteraceae</taxon>
        <taxon>Campylobacter</taxon>
    </lineage>
</organism>
<name>A0A855N1L5_CAMHY</name>
<dbReference type="EMBL" id="NIQP01000014">
    <property type="protein sequence ID" value="PPB70059.1"/>
    <property type="molecule type" value="Genomic_DNA"/>
</dbReference>
<evidence type="ECO:0000313" key="4">
    <source>
        <dbReference type="Proteomes" id="UP000239685"/>
    </source>
</evidence>
<proteinExistence type="predicted"/>
<evidence type="ECO:0000313" key="3">
    <source>
        <dbReference type="Proteomes" id="UP000052245"/>
    </source>
</evidence>
<reference evidence="2 4" key="2">
    <citation type="submission" date="2017-06" db="EMBL/GenBank/DDBJ databases">
        <title>Updating the genomic taxonomy and epidemiology of Campylobacter hyointestinalis; discovery in New Zealand farmed ruminants.</title>
        <authorList>
            <person name="Wilkinson D.A."/>
            <person name="Fayaz A."/>
            <person name="Biggs P.J."/>
            <person name="Midwinter A.C."/>
        </authorList>
    </citation>
    <scope>NUCLEOTIDE SEQUENCE [LARGE SCALE GENOMIC DNA]</scope>
    <source>
        <strain evidence="2 4">S1614a</strain>
    </source>
</reference>
<dbReference type="Proteomes" id="UP000239685">
    <property type="component" value="Unassembled WGS sequence"/>
</dbReference>
<evidence type="ECO:0000313" key="1">
    <source>
        <dbReference type="EMBL" id="CUU74818.1"/>
    </source>
</evidence>
<dbReference type="AlphaFoldDB" id="A0A855N1L5"/>
<sequence>MDRRYNIFQRAYETMIELSKTPLPFEEINNMSDKEIAFLKKTIEMMVNYLDLIGFEFKGLSQEILTFIDEEIEQREQSNSLLN</sequence>
<dbReference type="EMBL" id="FAVC01000001">
    <property type="protein sequence ID" value="CUU74818.1"/>
    <property type="molecule type" value="Genomic_DNA"/>
</dbReference>
<accession>A0A855N1L5</accession>
<evidence type="ECO:0000313" key="2">
    <source>
        <dbReference type="EMBL" id="PPB70059.1"/>
    </source>
</evidence>